<dbReference type="EMBL" id="JAAALK010000286">
    <property type="protein sequence ID" value="KAG8063871.1"/>
    <property type="molecule type" value="Genomic_DNA"/>
</dbReference>
<proteinExistence type="predicted"/>
<comment type="caution">
    <text evidence="2">The sequence shown here is derived from an EMBL/GenBank/DDBJ whole genome shotgun (WGS) entry which is preliminary data.</text>
</comment>
<reference evidence="2" key="2">
    <citation type="submission" date="2021-02" db="EMBL/GenBank/DDBJ databases">
        <authorList>
            <person name="Kimball J.A."/>
            <person name="Haas M.W."/>
            <person name="Macchietto M."/>
            <person name="Kono T."/>
            <person name="Duquette J."/>
            <person name="Shao M."/>
        </authorList>
    </citation>
    <scope>NUCLEOTIDE SEQUENCE</scope>
    <source>
        <tissue evidence="2">Fresh leaf tissue</tissue>
    </source>
</reference>
<feature type="region of interest" description="Disordered" evidence="1">
    <location>
        <begin position="47"/>
        <end position="74"/>
    </location>
</feature>
<evidence type="ECO:0000313" key="2">
    <source>
        <dbReference type="EMBL" id="KAG8063871.1"/>
    </source>
</evidence>
<gene>
    <name evidence="2" type="ORF">GUJ93_ZPchr0003g17716</name>
</gene>
<reference evidence="2" key="1">
    <citation type="journal article" date="2021" name="bioRxiv">
        <title>Whole Genome Assembly and Annotation of Northern Wild Rice, Zizania palustris L., Supports a Whole Genome Duplication in the Zizania Genus.</title>
        <authorList>
            <person name="Haas M."/>
            <person name="Kono T."/>
            <person name="Macchietto M."/>
            <person name="Millas R."/>
            <person name="McGilp L."/>
            <person name="Shao M."/>
            <person name="Duquette J."/>
            <person name="Hirsch C.N."/>
            <person name="Kimball J."/>
        </authorList>
    </citation>
    <scope>NUCLEOTIDE SEQUENCE</scope>
    <source>
        <tissue evidence="2">Fresh leaf tissue</tissue>
    </source>
</reference>
<evidence type="ECO:0000313" key="3">
    <source>
        <dbReference type="Proteomes" id="UP000729402"/>
    </source>
</evidence>
<feature type="compositionally biased region" description="Basic residues" evidence="1">
    <location>
        <begin position="54"/>
        <end position="65"/>
    </location>
</feature>
<dbReference type="Proteomes" id="UP000729402">
    <property type="component" value="Unassembled WGS sequence"/>
</dbReference>
<accession>A0A8J5VLP7</accession>
<protein>
    <submittedName>
        <fullName evidence="2">Uncharacterized protein</fullName>
    </submittedName>
</protein>
<organism evidence="2 3">
    <name type="scientific">Zizania palustris</name>
    <name type="common">Northern wild rice</name>
    <dbReference type="NCBI Taxonomy" id="103762"/>
    <lineage>
        <taxon>Eukaryota</taxon>
        <taxon>Viridiplantae</taxon>
        <taxon>Streptophyta</taxon>
        <taxon>Embryophyta</taxon>
        <taxon>Tracheophyta</taxon>
        <taxon>Spermatophyta</taxon>
        <taxon>Magnoliopsida</taxon>
        <taxon>Liliopsida</taxon>
        <taxon>Poales</taxon>
        <taxon>Poaceae</taxon>
        <taxon>BOP clade</taxon>
        <taxon>Oryzoideae</taxon>
        <taxon>Oryzeae</taxon>
        <taxon>Zizaniinae</taxon>
        <taxon>Zizania</taxon>
    </lineage>
</organism>
<sequence length="74" mass="8013">MLPSHCRLLPSHHRIWPHGLSYCRNWPPSPFPLPVLGRLGTAVNAKAAVDPPRRPGRPAGRRRAPRGAGVAPSA</sequence>
<name>A0A8J5VLP7_ZIZPA</name>
<dbReference type="AlphaFoldDB" id="A0A8J5VLP7"/>
<evidence type="ECO:0000256" key="1">
    <source>
        <dbReference type="SAM" id="MobiDB-lite"/>
    </source>
</evidence>
<keyword evidence="3" id="KW-1185">Reference proteome</keyword>